<name>A0A1N7HDU9_9NOCA</name>
<dbReference type="Pfam" id="PF02668">
    <property type="entry name" value="TauD"/>
    <property type="match status" value="1"/>
</dbReference>
<keyword evidence="1" id="KW-0560">Oxidoreductase</keyword>
<gene>
    <name evidence="4" type="ORF">SAMN05445060_4032</name>
</gene>
<evidence type="ECO:0000313" key="4">
    <source>
        <dbReference type="EMBL" id="SIS23012.1"/>
    </source>
</evidence>
<dbReference type="SUPFAM" id="SSF51197">
    <property type="entry name" value="Clavaminate synthase-like"/>
    <property type="match status" value="1"/>
</dbReference>
<keyword evidence="4" id="KW-0223">Dioxygenase</keyword>
<keyword evidence="5" id="KW-1185">Reference proteome</keyword>
<accession>A0A1N7HDU9</accession>
<keyword evidence="2" id="KW-0408">Iron</keyword>
<dbReference type="AlphaFoldDB" id="A0A1N7HDU9"/>
<reference evidence="4 5" key="1">
    <citation type="submission" date="2017-01" db="EMBL/GenBank/DDBJ databases">
        <authorList>
            <person name="Mah S.A."/>
            <person name="Swanson W.J."/>
            <person name="Moy G.W."/>
            <person name="Vacquier V.D."/>
        </authorList>
    </citation>
    <scope>NUCLEOTIDE SEQUENCE [LARGE SCALE GENOMIC DNA]</scope>
    <source>
        <strain evidence="4 5">CPCC 203464</strain>
    </source>
</reference>
<organism evidence="4 5">
    <name type="scientific">Williamsia sterculiae</name>
    <dbReference type="NCBI Taxonomy" id="1344003"/>
    <lineage>
        <taxon>Bacteria</taxon>
        <taxon>Bacillati</taxon>
        <taxon>Actinomycetota</taxon>
        <taxon>Actinomycetes</taxon>
        <taxon>Mycobacteriales</taxon>
        <taxon>Nocardiaceae</taxon>
        <taxon>Williamsia</taxon>
    </lineage>
</organism>
<evidence type="ECO:0000259" key="3">
    <source>
        <dbReference type="Pfam" id="PF02668"/>
    </source>
</evidence>
<evidence type="ECO:0000313" key="5">
    <source>
        <dbReference type="Proteomes" id="UP000186218"/>
    </source>
</evidence>
<evidence type="ECO:0000256" key="1">
    <source>
        <dbReference type="ARBA" id="ARBA00023002"/>
    </source>
</evidence>
<dbReference type="InterPro" id="IPR042098">
    <property type="entry name" value="TauD-like_sf"/>
</dbReference>
<feature type="domain" description="TauD/TfdA-like" evidence="3">
    <location>
        <begin position="163"/>
        <end position="212"/>
    </location>
</feature>
<evidence type="ECO:0000256" key="2">
    <source>
        <dbReference type="ARBA" id="ARBA00023004"/>
    </source>
</evidence>
<dbReference type="EMBL" id="FTNT01000016">
    <property type="protein sequence ID" value="SIS23012.1"/>
    <property type="molecule type" value="Genomic_DNA"/>
</dbReference>
<proteinExistence type="predicted"/>
<dbReference type="Proteomes" id="UP000186218">
    <property type="component" value="Unassembled WGS sequence"/>
</dbReference>
<sequence>MAFASTTRLFACGNLEAVNVATHLAHLSSNGWTWTDEERVLRALAARLGTGEARRQVLRPTVADDAREGTHSASVGLGEFPWHTDGVIALYPPQWMVLRCIEATRPTSTQICFPTDNLRRALRRLTLLVRQESGRKAYLPVFVSSGPNDWRLRWDPRAAVIGPDEARAAVEACQPTDEIAWQPGRILILDNHRVMHRRPPVSGATGRALIRTFITK</sequence>
<dbReference type="GO" id="GO:0051213">
    <property type="term" value="F:dioxygenase activity"/>
    <property type="evidence" value="ECO:0007669"/>
    <property type="project" value="UniProtKB-KW"/>
</dbReference>
<protein>
    <submittedName>
        <fullName evidence="4">Taurine dioxygenase, alpha-ketoglutarate-dependent</fullName>
    </submittedName>
</protein>
<dbReference type="InterPro" id="IPR003819">
    <property type="entry name" value="TauD/TfdA-like"/>
</dbReference>
<dbReference type="Gene3D" id="3.60.130.10">
    <property type="entry name" value="Clavaminate synthase-like"/>
    <property type="match status" value="1"/>
</dbReference>